<keyword evidence="10" id="KW-0739">Sodium transport</keyword>
<evidence type="ECO:0008006" key="14">
    <source>
        <dbReference type="Google" id="ProtNLM"/>
    </source>
</evidence>
<feature type="transmembrane region" description="Helical" evidence="11">
    <location>
        <begin position="88"/>
        <end position="108"/>
    </location>
</feature>
<evidence type="ECO:0000256" key="9">
    <source>
        <dbReference type="ARBA" id="ARBA00023136"/>
    </source>
</evidence>
<dbReference type="PANTHER" id="PTHR42985">
    <property type="entry name" value="SODIUM-COUPLED MONOCARBOXYLATE TRANSPORTER"/>
    <property type="match status" value="1"/>
</dbReference>
<comment type="similarity">
    <text evidence="2">Belongs to the sodium:solute symporter (SSF) (TC 2.A.21) family.</text>
</comment>
<protein>
    <recommendedName>
        <fullName evidence="14">Sodium-dependent multivitamin transporter</fullName>
    </recommendedName>
</protein>
<evidence type="ECO:0000256" key="5">
    <source>
        <dbReference type="ARBA" id="ARBA00022692"/>
    </source>
</evidence>
<keyword evidence="6 11" id="KW-1133">Transmembrane helix</keyword>
<evidence type="ECO:0000256" key="6">
    <source>
        <dbReference type="ARBA" id="ARBA00022989"/>
    </source>
</evidence>
<keyword evidence="9 11" id="KW-0472">Membrane</keyword>
<comment type="subcellular location">
    <subcellularLocation>
        <location evidence="1">Cell membrane</location>
        <topology evidence="1">Multi-pass membrane protein</topology>
    </subcellularLocation>
</comment>
<evidence type="ECO:0000256" key="8">
    <source>
        <dbReference type="ARBA" id="ARBA00023065"/>
    </source>
</evidence>
<feature type="transmembrane region" description="Helical" evidence="11">
    <location>
        <begin position="17"/>
        <end position="36"/>
    </location>
</feature>
<feature type="transmembrane region" description="Helical" evidence="11">
    <location>
        <begin position="57"/>
        <end position="76"/>
    </location>
</feature>
<dbReference type="InterPro" id="IPR038377">
    <property type="entry name" value="Na/Glc_symporter_sf"/>
</dbReference>
<organism evidence="12 13">
    <name type="scientific">Clavelina lepadiformis</name>
    <name type="common">Light-bulb sea squirt</name>
    <name type="synonym">Ascidia lepadiformis</name>
    <dbReference type="NCBI Taxonomy" id="159417"/>
    <lineage>
        <taxon>Eukaryota</taxon>
        <taxon>Metazoa</taxon>
        <taxon>Chordata</taxon>
        <taxon>Tunicata</taxon>
        <taxon>Ascidiacea</taxon>
        <taxon>Aplousobranchia</taxon>
        <taxon>Clavelinidae</taxon>
        <taxon>Clavelina</taxon>
    </lineage>
</organism>
<keyword evidence="5 11" id="KW-0812">Transmembrane</keyword>
<name>A0ABP0GU63_CLALP</name>
<evidence type="ECO:0000256" key="11">
    <source>
        <dbReference type="SAM" id="Phobius"/>
    </source>
</evidence>
<dbReference type="PANTHER" id="PTHR42985:SF45">
    <property type="entry name" value="SODIUM_IODIDE COTRANSPORTER-LIKE"/>
    <property type="match status" value="1"/>
</dbReference>
<dbReference type="EMBL" id="CAWYQH010000141">
    <property type="protein sequence ID" value="CAK8694354.1"/>
    <property type="molecule type" value="Genomic_DNA"/>
</dbReference>
<dbReference type="PROSITE" id="PS50283">
    <property type="entry name" value="NA_SOLUT_SYMP_3"/>
    <property type="match status" value="1"/>
</dbReference>
<evidence type="ECO:0000256" key="2">
    <source>
        <dbReference type="ARBA" id="ARBA00006434"/>
    </source>
</evidence>
<dbReference type="Proteomes" id="UP001642483">
    <property type="component" value="Unassembled WGS sequence"/>
</dbReference>
<keyword evidence="4" id="KW-1003">Cell membrane</keyword>
<keyword evidence="7" id="KW-0915">Sodium</keyword>
<evidence type="ECO:0000256" key="10">
    <source>
        <dbReference type="ARBA" id="ARBA00023201"/>
    </source>
</evidence>
<keyword evidence="8" id="KW-0406">Ion transport</keyword>
<evidence type="ECO:0000256" key="1">
    <source>
        <dbReference type="ARBA" id="ARBA00004651"/>
    </source>
</evidence>
<evidence type="ECO:0000313" key="12">
    <source>
        <dbReference type="EMBL" id="CAK8694354.1"/>
    </source>
</evidence>
<dbReference type="InterPro" id="IPR001734">
    <property type="entry name" value="Na/solute_symporter"/>
</dbReference>
<gene>
    <name evidence="12" type="ORF">CVLEPA_LOCUS27730</name>
</gene>
<accession>A0ABP0GU63</accession>
<proteinExistence type="inferred from homology"/>
<evidence type="ECO:0000313" key="13">
    <source>
        <dbReference type="Proteomes" id="UP001642483"/>
    </source>
</evidence>
<keyword evidence="3" id="KW-0813">Transport</keyword>
<sequence length="170" mass="18536">MDFAPDFTRRTFSAGDYVVFALMFLVSTLIGCLYFYKDRMKEDRDEFLIGGRSLSPYPVGLSLSVSVVTGTLVLGTPGDVYALRSNGYFFSLGAIVGLLAGVAMNAHVPNDRNVVAQQRNNTARVTFNGNVNSSEQHHRNCAGSGGDILDVFLVPFSVGIYLHDRRGVTD</sequence>
<comment type="caution">
    <text evidence="12">The sequence shown here is derived from an EMBL/GenBank/DDBJ whole genome shotgun (WGS) entry which is preliminary data.</text>
</comment>
<reference evidence="12 13" key="1">
    <citation type="submission" date="2024-02" db="EMBL/GenBank/DDBJ databases">
        <authorList>
            <person name="Daric V."/>
            <person name="Darras S."/>
        </authorList>
    </citation>
    <scope>NUCLEOTIDE SEQUENCE [LARGE SCALE GENOMIC DNA]</scope>
</reference>
<evidence type="ECO:0000256" key="3">
    <source>
        <dbReference type="ARBA" id="ARBA00022448"/>
    </source>
</evidence>
<evidence type="ECO:0000256" key="7">
    <source>
        <dbReference type="ARBA" id="ARBA00023053"/>
    </source>
</evidence>
<keyword evidence="13" id="KW-1185">Reference proteome</keyword>
<evidence type="ECO:0000256" key="4">
    <source>
        <dbReference type="ARBA" id="ARBA00022475"/>
    </source>
</evidence>
<dbReference type="Gene3D" id="1.20.1730.10">
    <property type="entry name" value="Sodium/glucose cotransporter"/>
    <property type="match status" value="1"/>
</dbReference>
<dbReference type="InterPro" id="IPR051163">
    <property type="entry name" value="Sodium:Solute_Symporter_SSF"/>
</dbReference>